<reference evidence="1 2" key="1">
    <citation type="submission" date="2014-12" db="EMBL/GenBank/DDBJ databases">
        <title>16Stimator: statistical estimation of ribosomal gene copy numbers from draft genome assemblies.</title>
        <authorList>
            <person name="Perisin M.A."/>
            <person name="Vetter M."/>
            <person name="Gilbert J.A."/>
            <person name="Bergelson J."/>
        </authorList>
    </citation>
    <scope>NUCLEOTIDE SEQUENCE [LARGE SCALE GENOMIC DNA]</scope>
    <source>
        <strain evidence="1 2">MEJ086</strain>
    </source>
</reference>
<name>A0A0D0L3W5_9PSED</name>
<proteinExistence type="predicted"/>
<evidence type="ECO:0008006" key="3">
    <source>
        <dbReference type="Google" id="ProtNLM"/>
    </source>
</evidence>
<organism evidence="1 2">
    <name type="scientific">Pseudomonas fulva</name>
    <dbReference type="NCBI Taxonomy" id="47880"/>
    <lineage>
        <taxon>Bacteria</taxon>
        <taxon>Pseudomonadati</taxon>
        <taxon>Pseudomonadota</taxon>
        <taxon>Gammaproteobacteria</taxon>
        <taxon>Pseudomonadales</taxon>
        <taxon>Pseudomonadaceae</taxon>
        <taxon>Pseudomonas</taxon>
    </lineage>
</organism>
<dbReference type="EMBL" id="JXQW01000008">
    <property type="protein sequence ID" value="KIQ04378.1"/>
    <property type="molecule type" value="Genomic_DNA"/>
</dbReference>
<dbReference type="RefSeq" id="WP_042552786.1">
    <property type="nucleotide sequence ID" value="NZ_JXQW01000008.1"/>
</dbReference>
<protein>
    <recommendedName>
        <fullName evidence="3">AMP-dependent synthetase/ligase domain-containing protein</fullName>
    </recommendedName>
</protein>
<dbReference type="Gene3D" id="3.40.50.12780">
    <property type="entry name" value="N-terminal domain of ligase-like"/>
    <property type="match status" value="1"/>
</dbReference>
<comment type="caution">
    <text evidence="1">The sequence shown here is derived from an EMBL/GenBank/DDBJ whole genome shotgun (WGS) entry which is preliminary data.</text>
</comment>
<gene>
    <name evidence="1" type="ORF">RU08_05395</name>
</gene>
<sequence length="319" mass="36030">MSVHQLNPVPVDQVPDEALALVQRWAAQQPLGIALRHRRRGQWKAWRWIDVSREVERKAALLTQQGFTAGSRLALSGAYEPTLLLLALAAKRLGGHVQLISRYSRGETLRRQLLAGRAGFAFVQRRDQAAAWLEALADERRPLMLFCAQPVSVSKGVLQVVALAELIEGQPSQDRLSWRQADREAALWCDEGSEWGDGLHLLLLHWLQGGQGLAFPESSESAARDRREIAPQTLLLSPPRLRTLAVEIEARLAPVGSWRRRLCDWTLHDPRRGVRRWIKTRVRQLLGFQRLQRIVQGAPGLPNDAPAALWIREYLERAA</sequence>
<dbReference type="InterPro" id="IPR042099">
    <property type="entry name" value="ANL_N_sf"/>
</dbReference>
<evidence type="ECO:0000313" key="1">
    <source>
        <dbReference type="EMBL" id="KIQ04378.1"/>
    </source>
</evidence>
<evidence type="ECO:0000313" key="2">
    <source>
        <dbReference type="Proteomes" id="UP000032068"/>
    </source>
</evidence>
<dbReference type="SUPFAM" id="SSF56801">
    <property type="entry name" value="Acetyl-CoA synthetase-like"/>
    <property type="match status" value="1"/>
</dbReference>
<dbReference type="AlphaFoldDB" id="A0A0D0L3W5"/>
<dbReference type="Proteomes" id="UP000032068">
    <property type="component" value="Unassembled WGS sequence"/>
</dbReference>
<accession>A0A0D0L3W5</accession>
<dbReference type="OrthoDB" id="8450735at2"/>